<evidence type="ECO:0000256" key="2">
    <source>
        <dbReference type="ARBA" id="ARBA00022801"/>
    </source>
</evidence>
<dbReference type="SUPFAM" id="SSF53933">
    <property type="entry name" value="Microbial ribonucleases"/>
    <property type="match status" value="1"/>
</dbReference>
<dbReference type="Proteomes" id="UP000030854">
    <property type="component" value="Unassembled WGS sequence"/>
</dbReference>
<keyword evidence="3" id="KW-0472">Membrane</keyword>
<evidence type="ECO:0000256" key="3">
    <source>
        <dbReference type="SAM" id="Phobius"/>
    </source>
</evidence>
<keyword evidence="2" id="KW-0378">Hydrolase</keyword>
<accession>A0A0B1P3I2</accession>
<proteinExistence type="predicted"/>
<gene>
    <name evidence="4" type="ORF">EV44_g0531</name>
</gene>
<dbReference type="InterPro" id="IPR016191">
    <property type="entry name" value="Ribonuclease/ribotoxin"/>
</dbReference>
<comment type="caution">
    <text evidence="4">The sequence shown here is derived from an EMBL/GenBank/DDBJ whole genome shotgun (WGS) entry which is preliminary data.</text>
</comment>
<keyword evidence="5" id="KW-1185">Reference proteome</keyword>
<organism evidence="4 5">
    <name type="scientific">Uncinula necator</name>
    <name type="common">Grape powdery mildew</name>
    <dbReference type="NCBI Taxonomy" id="52586"/>
    <lineage>
        <taxon>Eukaryota</taxon>
        <taxon>Fungi</taxon>
        <taxon>Dikarya</taxon>
        <taxon>Ascomycota</taxon>
        <taxon>Pezizomycotina</taxon>
        <taxon>Leotiomycetes</taxon>
        <taxon>Erysiphales</taxon>
        <taxon>Erysiphaceae</taxon>
        <taxon>Erysiphe</taxon>
    </lineage>
</organism>
<dbReference type="GO" id="GO:0016787">
    <property type="term" value="F:hydrolase activity"/>
    <property type="evidence" value="ECO:0007669"/>
    <property type="project" value="UniProtKB-KW"/>
</dbReference>
<sequence length="186" mass="20915">MYALLVAKYILVTILFLPGVLKILAFSYQDAFGRTNYGFKCGDKIYKKHEIFAAAKKYCDALTTRPEVTREHYEHNGYPALWMRLMMESLLSAPGGPFKLMPILRDGSLYPIDLPKESRVLKSLNGESHLIDPGPDRIVVSKSCNVITAFTDFGYFDSSVLRIETCDLLRNPVDSSLTPSNSHDLS</sequence>
<dbReference type="AlphaFoldDB" id="A0A0B1P3I2"/>
<dbReference type="GO" id="GO:0003723">
    <property type="term" value="F:RNA binding"/>
    <property type="evidence" value="ECO:0007669"/>
    <property type="project" value="InterPro"/>
</dbReference>
<dbReference type="HOGENOM" id="CLU_1455421_0_0_1"/>
<evidence type="ECO:0000313" key="5">
    <source>
        <dbReference type="Proteomes" id="UP000030854"/>
    </source>
</evidence>
<keyword evidence="3" id="KW-1133">Transmembrane helix</keyword>
<evidence type="ECO:0000256" key="1">
    <source>
        <dbReference type="ARBA" id="ARBA00022722"/>
    </source>
</evidence>
<evidence type="ECO:0000313" key="4">
    <source>
        <dbReference type="EMBL" id="KHJ31506.1"/>
    </source>
</evidence>
<dbReference type="Gene3D" id="3.10.450.30">
    <property type="entry name" value="Microbial ribonucleases"/>
    <property type="match status" value="1"/>
</dbReference>
<reference evidence="4 5" key="1">
    <citation type="journal article" date="2014" name="BMC Genomics">
        <title>Adaptive genomic structural variation in the grape powdery mildew pathogen, Erysiphe necator.</title>
        <authorList>
            <person name="Jones L."/>
            <person name="Riaz S."/>
            <person name="Morales-Cruz A."/>
            <person name="Amrine K.C."/>
            <person name="McGuire B."/>
            <person name="Gubler W.D."/>
            <person name="Walker M.A."/>
            <person name="Cantu D."/>
        </authorList>
    </citation>
    <scope>NUCLEOTIDE SEQUENCE [LARGE SCALE GENOMIC DNA]</scope>
    <source>
        <strain evidence="5">c</strain>
    </source>
</reference>
<dbReference type="EMBL" id="JNVN01002834">
    <property type="protein sequence ID" value="KHJ31506.1"/>
    <property type="molecule type" value="Genomic_DNA"/>
</dbReference>
<name>A0A0B1P3I2_UNCNE</name>
<keyword evidence="3" id="KW-0812">Transmembrane</keyword>
<feature type="transmembrane region" description="Helical" evidence="3">
    <location>
        <begin position="6"/>
        <end position="25"/>
    </location>
</feature>
<keyword evidence="1" id="KW-0540">Nuclease</keyword>
<protein>
    <submittedName>
        <fullName evidence="4">Uncharacterized protein</fullName>
    </submittedName>
</protein>
<dbReference type="GO" id="GO:0004540">
    <property type="term" value="F:RNA nuclease activity"/>
    <property type="evidence" value="ECO:0007669"/>
    <property type="project" value="InterPro"/>
</dbReference>